<protein>
    <submittedName>
        <fullName evidence="1">Uncharacterized protein</fullName>
    </submittedName>
</protein>
<proteinExistence type="predicted"/>
<gene>
    <name evidence="1" type="ORF">NPIL_472651</name>
</gene>
<sequence length="91" mass="10538">MKFAASTYILLLWNPYNAIPPHSFRKRVPCGNLSEMTYIMISNDPKKDGLHPKPFRNAILVRLLVLDLLPTTFITFHLPNCTSQKSHRHYS</sequence>
<comment type="caution">
    <text evidence="1">The sequence shown here is derived from an EMBL/GenBank/DDBJ whole genome shotgun (WGS) entry which is preliminary data.</text>
</comment>
<keyword evidence="2" id="KW-1185">Reference proteome</keyword>
<organism evidence="1 2">
    <name type="scientific">Nephila pilipes</name>
    <name type="common">Giant wood spider</name>
    <name type="synonym">Nephila maculata</name>
    <dbReference type="NCBI Taxonomy" id="299642"/>
    <lineage>
        <taxon>Eukaryota</taxon>
        <taxon>Metazoa</taxon>
        <taxon>Ecdysozoa</taxon>
        <taxon>Arthropoda</taxon>
        <taxon>Chelicerata</taxon>
        <taxon>Arachnida</taxon>
        <taxon>Araneae</taxon>
        <taxon>Araneomorphae</taxon>
        <taxon>Entelegynae</taxon>
        <taxon>Araneoidea</taxon>
        <taxon>Nephilidae</taxon>
        <taxon>Nephila</taxon>
    </lineage>
</organism>
<name>A0A8X6U9Z5_NEPPI</name>
<evidence type="ECO:0000313" key="1">
    <source>
        <dbReference type="EMBL" id="GFT96323.1"/>
    </source>
</evidence>
<reference evidence="1" key="1">
    <citation type="submission" date="2020-08" db="EMBL/GenBank/DDBJ databases">
        <title>Multicomponent nature underlies the extraordinary mechanical properties of spider dragline silk.</title>
        <authorList>
            <person name="Kono N."/>
            <person name="Nakamura H."/>
            <person name="Mori M."/>
            <person name="Yoshida Y."/>
            <person name="Ohtoshi R."/>
            <person name="Malay A.D."/>
            <person name="Moran D.A.P."/>
            <person name="Tomita M."/>
            <person name="Numata K."/>
            <person name="Arakawa K."/>
        </authorList>
    </citation>
    <scope>NUCLEOTIDE SEQUENCE</scope>
</reference>
<evidence type="ECO:0000313" key="2">
    <source>
        <dbReference type="Proteomes" id="UP000887013"/>
    </source>
</evidence>
<accession>A0A8X6U9Z5</accession>
<dbReference type="Proteomes" id="UP000887013">
    <property type="component" value="Unassembled WGS sequence"/>
</dbReference>
<dbReference type="EMBL" id="BMAW01026240">
    <property type="protein sequence ID" value="GFT96323.1"/>
    <property type="molecule type" value="Genomic_DNA"/>
</dbReference>
<dbReference type="AlphaFoldDB" id="A0A8X6U9Z5"/>